<feature type="compositionally biased region" description="Basic and acidic residues" evidence="5">
    <location>
        <begin position="336"/>
        <end position="384"/>
    </location>
</feature>
<comment type="caution">
    <text evidence="8">The sequence shown here is derived from an EMBL/GenBank/DDBJ whole genome shotgun (WGS) entry which is preliminary data.</text>
</comment>
<dbReference type="AlphaFoldDB" id="A0A397TMX8"/>
<feature type="compositionally biased region" description="Basic and acidic residues" evidence="5">
    <location>
        <begin position="264"/>
        <end position="273"/>
    </location>
</feature>
<dbReference type="InterPro" id="IPR018501">
    <property type="entry name" value="DDT_dom"/>
</dbReference>
<evidence type="ECO:0000256" key="2">
    <source>
        <dbReference type="ARBA" id="ARBA00023242"/>
    </source>
</evidence>
<feature type="region of interest" description="Disordered" evidence="5">
    <location>
        <begin position="1"/>
        <end position="21"/>
    </location>
</feature>
<dbReference type="Proteomes" id="UP000265703">
    <property type="component" value="Unassembled WGS sequence"/>
</dbReference>
<dbReference type="PROSITE" id="PS50827">
    <property type="entry name" value="DDT"/>
    <property type="match status" value="1"/>
</dbReference>
<sequence>MPLYENKSLAPAPEPKLDPSKHGKKQIWVIPYSDEVFVNYRDYLNRIAFYNKSQWQCAVTGRQGLTYEEAIENEKKHREQLKKFPRGLKRQILQMVQFSTDRLDVLANQIFDKYNEEFTIGEYVTIKNEREGKKRHVFITFLKLKGKIVDVKTSAAPAEVTKGKGSKTRKSVLTAQTTVYRVQMLDKQGNSVQQVAKNGSHKYLIRTFNGGENLSRNKLSFNKTLIRLFIKQSTTKDTYLHAPWIVKDDLAKKYKVTTKLPDDLKKAKDEAREKSRKRKGKATQGGPSKKAKINKGANTRARSDGAQKGNKKGSTSRGKRAPASKKQTTKVATSKEQAKKLAEKKRQKEREKKKREAERKKEKERKAKEREVQKRLKAEQKKAKYPTEDLDVPLDKNLLPKRPHMVLDFKIPQKYIGTFLMTWNFFTVFGKSLGISFLTLDDLELSFYHNIIQPRCTLVIEMHAALLNAIIRDRLHSKSKKRQSTPRVAPALRDQINGSDYMDIDDRKSVLASRDVLERFAKTWDKRVIPPKDSRKGWECVLIGCLYQMGTYETIPNVDRILSHLAPVDSANASEEDFEGYFSTLEVADKLQIMEFLINIVAKTAPIHEHIEDCVNKQTELNKEKNEIVKEKKQIANSLAEIAKANFTVSRGKGKDRSDPTNGEESIVSRKRKLEEEEIALQKREENIEKEKRRYALPRTNPMGRDRFHNKYYYFDEIGLVVNERYGAGRILVQSPRSRELADVLTEAGRQKYNKRRKIEESFGPEEAQWGYYEDPEQVDDLLKWFNEKGQREVSLKKEVIYRLSEIKSGMVKRMQDIVASRKSAEVRRSRRTQATKALLSQQPYMKWFNKLAK</sequence>
<evidence type="ECO:0000259" key="6">
    <source>
        <dbReference type="PROSITE" id="PS50827"/>
    </source>
</evidence>
<feature type="region of interest" description="Disordered" evidence="5">
    <location>
        <begin position="650"/>
        <end position="670"/>
    </location>
</feature>
<dbReference type="GO" id="GO:0000785">
    <property type="term" value="C:chromatin"/>
    <property type="evidence" value="ECO:0007669"/>
    <property type="project" value="UniProtKB-ARBA"/>
</dbReference>
<dbReference type="GO" id="GO:0031509">
    <property type="term" value="P:subtelomeric heterochromatin formation"/>
    <property type="evidence" value="ECO:0007669"/>
    <property type="project" value="TreeGrafter"/>
</dbReference>
<dbReference type="Pfam" id="PF02791">
    <property type="entry name" value="DDT"/>
    <property type="match status" value="1"/>
</dbReference>
<evidence type="ECO:0000313" key="9">
    <source>
        <dbReference type="Proteomes" id="UP000265703"/>
    </source>
</evidence>
<evidence type="ECO:0000256" key="4">
    <source>
        <dbReference type="SAM" id="Coils"/>
    </source>
</evidence>
<evidence type="ECO:0000256" key="3">
    <source>
        <dbReference type="PROSITE-ProRule" id="PRU00475"/>
    </source>
</evidence>
<dbReference type="GO" id="GO:0000781">
    <property type="term" value="C:chromosome, telomeric region"/>
    <property type="evidence" value="ECO:0007669"/>
    <property type="project" value="GOC"/>
</dbReference>
<evidence type="ECO:0000256" key="5">
    <source>
        <dbReference type="SAM" id="MobiDB-lite"/>
    </source>
</evidence>
<dbReference type="Pfam" id="PF15613">
    <property type="entry name" value="WSD"/>
    <property type="match status" value="1"/>
</dbReference>
<keyword evidence="2 3" id="KW-0539">Nucleus</keyword>
<feature type="coiled-coil region" evidence="4">
    <location>
        <begin position="607"/>
        <end position="641"/>
    </location>
</feature>
<accession>A0A397TMX8</accession>
<feature type="domain" description="WAC" evidence="7">
    <location>
        <begin position="25"/>
        <end position="130"/>
    </location>
</feature>
<dbReference type="InterPro" id="IPR013136">
    <property type="entry name" value="WSTF_Acf1_Cbp146"/>
</dbReference>
<dbReference type="STRING" id="658196.A0A397TMX8"/>
<proteinExistence type="predicted"/>
<protein>
    <submittedName>
        <fullName evidence="8">ATP-utilizing chromatin assembly and remodelling N-terminal-domain-containing protein</fullName>
    </submittedName>
</protein>
<dbReference type="OrthoDB" id="332390at2759"/>
<keyword evidence="4" id="KW-0175">Coiled coil</keyword>
<dbReference type="GO" id="GO:0005634">
    <property type="term" value="C:nucleus"/>
    <property type="evidence" value="ECO:0007669"/>
    <property type="project" value="UniProtKB-SubCell"/>
</dbReference>
<comment type="subcellular location">
    <subcellularLocation>
        <location evidence="1 3">Nucleus</location>
    </subcellularLocation>
</comment>
<dbReference type="PANTHER" id="PTHR32075:SF6">
    <property type="entry name" value="ISWI CHROMATIN-REMODELING COMPLEX SUBUNIT YPL216W-RELATED"/>
    <property type="match status" value="1"/>
</dbReference>
<dbReference type="PROSITE" id="PS51136">
    <property type="entry name" value="WAC"/>
    <property type="match status" value="1"/>
</dbReference>
<dbReference type="InterPro" id="IPR028941">
    <property type="entry name" value="WHIM2_dom"/>
</dbReference>
<evidence type="ECO:0000259" key="7">
    <source>
        <dbReference type="PROSITE" id="PS51136"/>
    </source>
</evidence>
<feature type="compositionally biased region" description="Polar residues" evidence="5">
    <location>
        <begin position="325"/>
        <end position="334"/>
    </location>
</feature>
<feature type="region of interest" description="Disordered" evidence="5">
    <location>
        <begin position="264"/>
        <end position="384"/>
    </location>
</feature>
<keyword evidence="9" id="KW-1185">Reference proteome</keyword>
<organism evidence="8 9">
    <name type="scientific">Glomus cerebriforme</name>
    <dbReference type="NCBI Taxonomy" id="658196"/>
    <lineage>
        <taxon>Eukaryota</taxon>
        <taxon>Fungi</taxon>
        <taxon>Fungi incertae sedis</taxon>
        <taxon>Mucoromycota</taxon>
        <taxon>Glomeromycotina</taxon>
        <taxon>Glomeromycetes</taxon>
        <taxon>Glomerales</taxon>
        <taxon>Glomeraceae</taxon>
        <taxon>Glomus</taxon>
    </lineage>
</organism>
<evidence type="ECO:0000256" key="1">
    <source>
        <dbReference type="ARBA" id="ARBA00004123"/>
    </source>
</evidence>
<gene>
    <name evidence="8" type="ORF">C1645_851859</name>
</gene>
<dbReference type="EMBL" id="QKYT01000024">
    <property type="protein sequence ID" value="RIA97835.1"/>
    <property type="molecule type" value="Genomic_DNA"/>
</dbReference>
<dbReference type="PANTHER" id="PTHR32075">
    <property type="entry name" value="ISWI CHROMATIN-REMODELING COMPLEX SUBUNIT YPL216W-RELATED"/>
    <property type="match status" value="1"/>
</dbReference>
<dbReference type="Pfam" id="PF10537">
    <property type="entry name" value="WAC_Acf1_DNA_bd"/>
    <property type="match status" value="1"/>
</dbReference>
<reference evidence="8 9" key="1">
    <citation type="submission" date="2018-06" db="EMBL/GenBank/DDBJ databases">
        <title>Comparative genomics reveals the genomic features of Rhizophagus irregularis, R. cerebriforme, R. diaphanum and Gigaspora rosea, and their symbiotic lifestyle signature.</title>
        <authorList>
            <person name="Morin E."/>
            <person name="San Clemente H."/>
            <person name="Chen E.C.H."/>
            <person name="De La Providencia I."/>
            <person name="Hainaut M."/>
            <person name="Kuo A."/>
            <person name="Kohler A."/>
            <person name="Murat C."/>
            <person name="Tang N."/>
            <person name="Roy S."/>
            <person name="Loubradou J."/>
            <person name="Henrissat B."/>
            <person name="Grigoriev I.V."/>
            <person name="Corradi N."/>
            <person name="Roux C."/>
            <person name="Martin F.M."/>
        </authorList>
    </citation>
    <scope>NUCLEOTIDE SEQUENCE [LARGE SCALE GENOMIC DNA]</scope>
    <source>
        <strain evidence="8 9">DAOM 227022</strain>
    </source>
</reference>
<name>A0A397TMX8_9GLOM</name>
<evidence type="ECO:0000313" key="8">
    <source>
        <dbReference type="EMBL" id="RIA97835.1"/>
    </source>
</evidence>
<feature type="domain" description="DDT" evidence="6">
    <location>
        <begin position="413"/>
        <end position="476"/>
    </location>
</feature>